<accession>A0A2N5VLT2</accession>
<feature type="region of interest" description="Disordered" evidence="1">
    <location>
        <begin position="121"/>
        <end position="145"/>
    </location>
</feature>
<feature type="compositionally biased region" description="Polar residues" evidence="1">
    <location>
        <begin position="122"/>
        <end position="132"/>
    </location>
</feature>
<reference evidence="2 3" key="1">
    <citation type="submission" date="2017-11" db="EMBL/GenBank/DDBJ databases">
        <title>De novo assembly and phasing of dikaryotic genomes from two isolates of Puccinia coronata f. sp. avenae, the causal agent of oat crown rust.</title>
        <authorList>
            <person name="Miller M.E."/>
            <person name="Zhang Y."/>
            <person name="Omidvar V."/>
            <person name="Sperschneider J."/>
            <person name="Schwessinger B."/>
            <person name="Raley C."/>
            <person name="Palmer J.M."/>
            <person name="Garnica D."/>
            <person name="Upadhyaya N."/>
            <person name="Rathjen J."/>
            <person name="Taylor J.M."/>
            <person name="Park R.F."/>
            <person name="Dodds P.N."/>
            <person name="Hirsch C.D."/>
            <person name="Kianian S.F."/>
            <person name="Figueroa M."/>
        </authorList>
    </citation>
    <scope>NUCLEOTIDE SEQUENCE [LARGE SCALE GENOMIC DNA]</scope>
    <source>
        <strain evidence="2">12SD80</strain>
    </source>
</reference>
<dbReference type="EMBL" id="PGCI01000008">
    <property type="protein sequence ID" value="PLW50951.1"/>
    <property type="molecule type" value="Genomic_DNA"/>
</dbReference>
<evidence type="ECO:0000313" key="2">
    <source>
        <dbReference type="EMBL" id="PLW50951.1"/>
    </source>
</evidence>
<organism evidence="2 3">
    <name type="scientific">Puccinia coronata f. sp. avenae</name>
    <dbReference type="NCBI Taxonomy" id="200324"/>
    <lineage>
        <taxon>Eukaryota</taxon>
        <taxon>Fungi</taxon>
        <taxon>Dikarya</taxon>
        <taxon>Basidiomycota</taxon>
        <taxon>Pucciniomycotina</taxon>
        <taxon>Pucciniomycetes</taxon>
        <taxon>Pucciniales</taxon>
        <taxon>Pucciniaceae</taxon>
        <taxon>Puccinia</taxon>
    </lineage>
</organism>
<dbReference type="Proteomes" id="UP000235392">
    <property type="component" value="Unassembled WGS sequence"/>
</dbReference>
<evidence type="ECO:0000256" key="1">
    <source>
        <dbReference type="SAM" id="MobiDB-lite"/>
    </source>
</evidence>
<gene>
    <name evidence="2" type="ORF">PCASD_01189</name>
</gene>
<proteinExistence type="predicted"/>
<evidence type="ECO:0000313" key="3">
    <source>
        <dbReference type="Proteomes" id="UP000235392"/>
    </source>
</evidence>
<protein>
    <submittedName>
        <fullName evidence="2">Uncharacterized protein</fullName>
    </submittedName>
</protein>
<sequence length="145" mass="16049">MSSTPTLLHSNHASTSACATRQSCIEALKNKSSALPFSDTPYWLQMTGLSPFIWLILPTRIPPAMRQTAQSVSQRIALPAEQIQCRCLRQLLLTKTRLPQTISSSFLLVTIRDYEKLIHPIDTSSPTNSQPELPSDGPGQGWLMS</sequence>
<dbReference type="AlphaFoldDB" id="A0A2N5VLT2"/>
<name>A0A2N5VLT2_9BASI</name>
<comment type="caution">
    <text evidence="2">The sequence shown here is derived from an EMBL/GenBank/DDBJ whole genome shotgun (WGS) entry which is preliminary data.</text>
</comment>